<keyword evidence="4" id="KW-1185">Reference proteome</keyword>
<sequence>MKREVTDECAVRGGRSGRRAFWRLRLATLPVLLLAAQVLVACGSGEEPAPEAANMPVEDPSEYYGTMRAFGGEVGAVLGPDAFVMVEEADRAEGRYPEGVLVVNDTGRPLESELAVSQPVSAYGGVEQLQPGEAEEETGLQLDQEALEQYEGGPWMSATSVDVPEENQQEQTTR</sequence>
<dbReference type="AlphaFoldDB" id="A0A6G8PVZ5"/>
<keyword evidence="2" id="KW-1133">Transmembrane helix</keyword>
<keyword evidence="2" id="KW-0812">Transmembrane</keyword>
<reference evidence="3 4" key="1">
    <citation type="submission" date="2019-10" db="EMBL/GenBank/DDBJ databases">
        <title>Rubrobacter sp nov SCSIO 52915 isolated from a deep-sea sediment in the South China Sea.</title>
        <authorList>
            <person name="Chen R.W."/>
        </authorList>
    </citation>
    <scope>NUCLEOTIDE SEQUENCE [LARGE SCALE GENOMIC DNA]</scope>
    <source>
        <strain evidence="3 4">SCSIO 52915</strain>
    </source>
</reference>
<evidence type="ECO:0000256" key="2">
    <source>
        <dbReference type="SAM" id="Phobius"/>
    </source>
</evidence>
<protein>
    <submittedName>
        <fullName evidence="3">Uncharacterized protein</fullName>
    </submittedName>
</protein>
<evidence type="ECO:0000313" key="4">
    <source>
        <dbReference type="Proteomes" id="UP000502706"/>
    </source>
</evidence>
<proteinExistence type="predicted"/>
<gene>
    <name evidence="3" type="ORF">GBA65_07420</name>
</gene>
<organism evidence="3 4">
    <name type="scientific">Rubrobacter marinus</name>
    <dbReference type="NCBI Taxonomy" id="2653852"/>
    <lineage>
        <taxon>Bacteria</taxon>
        <taxon>Bacillati</taxon>
        <taxon>Actinomycetota</taxon>
        <taxon>Rubrobacteria</taxon>
        <taxon>Rubrobacterales</taxon>
        <taxon>Rubrobacteraceae</taxon>
        <taxon>Rubrobacter</taxon>
    </lineage>
</organism>
<keyword evidence="2" id="KW-0472">Membrane</keyword>
<name>A0A6G8PVZ5_9ACTN</name>
<dbReference type="RefSeq" id="WP_166396057.1">
    <property type="nucleotide sequence ID" value="NZ_CP045121.1"/>
</dbReference>
<evidence type="ECO:0000256" key="1">
    <source>
        <dbReference type="SAM" id="MobiDB-lite"/>
    </source>
</evidence>
<accession>A0A6G8PVZ5</accession>
<dbReference type="Proteomes" id="UP000502706">
    <property type="component" value="Chromosome"/>
</dbReference>
<evidence type="ECO:0000313" key="3">
    <source>
        <dbReference type="EMBL" id="QIN78382.1"/>
    </source>
</evidence>
<feature type="transmembrane region" description="Helical" evidence="2">
    <location>
        <begin position="21"/>
        <end position="40"/>
    </location>
</feature>
<dbReference type="EMBL" id="CP045121">
    <property type="protein sequence ID" value="QIN78382.1"/>
    <property type="molecule type" value="Genomic_DNA"/>
</dbReference>
<feature type="region of interest" description="Disordered" evidence="1">
    <location>
        <begin position="147"/>
        <end position="174"/>
    </location>
</feature>
<dbReference type="KEGG" id="rmar:GBA65_07420"/>